<keyword evidence="3" id="KW-1185">Reference proteome</keyword>
<evidence type="ECO:0000313" key="2">
    <source>
        <dbReference type="EMBL" id="KAH8980233.1"/>
    </source>
</evidence>
<organism evidence="2 3">
    <name type="scientific">Lactarius akahatsu</name>
    <dbReference type="NCBI Taxonomy" id="416441"/>
    <lineage>
        <taxon>Eukaryota</taxon>
        <taxon>Fungi</taxon>
        <taxon>Dikarya</taxon>
        <taxon>Basidiomycota</taxon>
        <taxon>Agaricomycotina</taxon>
        <taxon>Agaricomycetes</taxon>
        <taxon>Russulales</taxon>
        <taxon>Russulaceae</taxon>
        <taxon>Lactarius</taxon>
    </lineage>
</organism>
<sequence>MPAVSFPAIIDKALADYHDQIGVELDKHPFADELRGRDSPDDVLKLLEDKANAFEVYRDGNRKLINWLSPVVRVIHTLSGVLGEAIPLQAAKAIFVGVDVLITVLPLTFSTDAAKGVSSSYDALADLFECIGNFLKRLRIYTDIPLTPSMVDIIVKIMVELLSVFALATKQIKQGRFSKEICEEAARRERD</sequence>
<accession>A0AAD4Q368</accession>
<feature type="domain" description="Fungal STAND N-terminal Goodbye" evidence="1">
    <location>
        <begin position="11"/>
        <end position="141"/>
    </location>
</feature>
<dbReference type="InterPro" id="IPR031350">
    <property type="entry name" value="Goodbye_dom"/>
</dbReference>
<proteinExistence type="predicted"/>
<comment type="caution">
    <text evidence="2">The sequence shown here is derived from an EMBL/GenBank/DDBJ whole genome shotgun (WGS) entry which is preliminary data.</text>
</comment>
<dbReference type="AlphaFoldDB" id="A0AAD4Q368"/>
<reference evidence="2" key="1">
    <citation type="submission" date="2022-01" db="EMBL/GenBank/DDBJ databases">
        <title>Comparative genomics reveals a dynamic genome evolution in the ectomycorrhizal milk-cap (Lactarius) mushrooms.</title>
        <authorList>
            <consortium name="DOE Joint Genome Institute"/>
            <person name="Lebreton A."/>
            <person name="Tang N."/>
            <person name="Kuo A."/>
            <person name="LaButti K."/>
            <person name="Drula E."/>
            <person name="Barry K."/>
            <person name="Clum A."/>
            <person name="Lipzen A."/>
            <person name="Mousain D."/>
            <person name="Ng V."/>
            <person name="Wang R."/>
            <person name="Wang X."/>
            <person name="Dai Y."/>
            <person name="Henrissat B."/>
            <person name="Grigoriev I.V."/>
            <person name="Guerin-Laguette A."/>
            <person name="Yu F."/>
            <person name="Martin F.M."/>
        </authorList>
    </citation>
    <scope>NUCLEOTIDE SEQUENCE</scope>
    <source>
        <strain evidence="2">QP</strain>
    </source>
</reference>
<name>A0AAD4Q368_9AGAM</name>
<dbReference type="Pfam" id="PF17109">
    <property type="entry name" value="Goodbye"/>
    <property type="match status" value="1"/>
</dbReference>
<protein>
    <recommendedName>
        <fullName evidence="1">Fungal STAND N-terminal Goodbye domain-containing protein</fullName>
    </recommendedName>
</protein>
<evidence type="ECO:0000313" key="3">
    <source>
        <dbReference type="Proteomes" id="UP001201163"/>
    </source>
</evidence>
<gene>
    <name evidence="2" type="ORF">EDB92DRAFT_1820618</name>
</gene>
<evidence type="ECO:0000259" key="1">
    <source>
        <dbReference type="Pfam" id="PF17109"/>
    </source>
</evidence>
<dbReference type="Proteomes" id="UP001201163">
    <property type="component" value="Unassembled WGS sequence"/>
</dbReference>
<dbReference type="EMBL" id="JAKELL010000141">
    <property type="protein sequence ID" value="KAH8980233.1"/>
    <property type="molecule type" value="Genomic_DNA"/>
</dbReference>